<evidence type="ECO:0000256" key="3">
    <source>
        <dbReference type="SAM" id="SignalP"/>
    </source>
</evidence>
<dbReference type="PANTHER" id="PTHR15568">
    <property type="entry name" value="ECOTROPIC VIRAL INTEGRATION SITE 2A"/>
    <property type="match status" value="1"/>
</dbReference>
<keyword evidence="5" id="KW-1185">Reference proteome</keyword>
<dbReference type="GeneTree" id="ENSGT00390000003004"/>
<gene>
    <name evidence="4" type="primary">EVI2A</name>
</gene>
<dbReference type="Pfam" id="PF05399">
    <property type="entry name" value="EVI2A"/>
    <property type="match status" value="1"/>
</dbReference>
<dbReference type="OMA" id="THLWANN"/>
<dbReference type="Proteomes" id="UP000007646">
    <property type="component" value="Unassembled WGS sequence"/>
</dbReference>
<dbReference type="GO" id="GO:0005929">
    <property type="term" value="C:cilium"/>
    <property type="evidence" value="ECO:0007669"/>
    <property type="project" value="Ensembl"/>
</dbReference>
<feature type="compositionally biased region" description="Basic and acidic residues" evidence="1">
    <location>
        <begin position="218"/>
        <end position="229"/>
    </location>
</feature>
<keyword evidence="2" id="KW-1133">Transmembrane helix</keyword>
<dbReference type="HOGENOM" id="CLU_073339_0_0_1"/>
<keyword evidence="2" id="KW-0812">Transmembrane</keyword>
<proteinExistence type="predicted"/>
<dbReference type="eggNOG" id="ENOG502S3SG">
    <property type="taxonomic scope" value="Eukaryota"/>
</dbReference>
<dbReference type="FunCoup" id="G3TLM9">
    <property type="interactions" value="4"/>
</dbReference>
<dbReference type="GO" id="GO:0005829">
    <property type="term" value="C:cytosol"/>
    <property type="evidence" value="ECO:0007669"/>
    <property type="project" value="Ensembl"/>
</dbReference>
<feature type="region of interest" description="Disordered" evidence="1">
    <location>
        <begin position="208"/>
        <end position="229"/>
    </location>
</feature>
<dbReference type="InterPro" id="IPR008608">
    <property type="entry name" value="Ectropic_vir_integratn_site_2A"/>
</dbReference>
<feature type="region of interest" description="Disordered" evidence="1">
    <location>
        <begin position="46"/>
        <end position="76"/>
    </location>
</feature>
<evidence type="ECO:0000313" key="4">
    <source>
        <dbReference type="Ensembl" id="ENSLAFP00000015841.2"/>
    </source>
</evidence>
<dbReference type="AlphaFoldDB" id="G3TLM9"/>
<feature type="signal peptide" evidence="3">
    <location>
        <begin position="1"/>
        <end position="26"/>
    </location>
</feature>
<feature type="chain" id="PRO_5003455608" evidence="3">
    <location>
        <begin position="27"/>
        <end position="229"/>
    </location>
</feature>
<reference evidence="4 5" key="1">
    <citation type="submission" date="2009-06" db="EMBL/GenBank/DDBJ databases">
        <title>The Genome Sequence of Loxodonta africana (African elephant).</title>
        <authorList>
            <person name="Di Palma F."/>
            <person name="Heiman D."/>
            <person name="Young S."/>
            <person name="Johnson J."/>
            <person name="Lander E.S."/>
            <person name="Lindblad-Toh K."/>
        </authorList>
    </citation>
    <scope>NUCLEOTIDE SEQUENCE [LARGE SCALE GENOMIC DNA]</scope>
    <source>
        <strain evidence="4 5">Isolate ISIS603380</strain>
    </source>
</reference>
<sequence length="229" mass="25443">MGLTGHYLYLAFLTTTVFFLSPGTKANYTHLWANNTVWDPVIQNKTGKNQDENINTNPTTPEVDSKGNSTSTPEIATPSHIVSLTPKSEQEIYTLSVPRNSSPTVQNIENTSKSHSEIFKKDVCEENNKTAMLICFIIIAVLFLICTLLFLSTVILANKVSFLRRSKQAGKRQPRSNGDFLASSGLWPAESDTWKRAQQLSGPNLMMQSTEVLTATRARKDEDGTEKLT</sequence>
<dbReference type="InParanoid" id="G3TLM9"/>
<protein>
    <submittedName>
        <fullName evidence="4">Ecotropic viral integration site 2A</fullName>
    </submittedName>
</protein>
<reference evidence="4" key="2">
    <citation type="submission" date="2025-08" db="UniProtKB">
        <authorList>
            <consortium name="Ensembl"/>
        </authorList>
    </citation>
    <scope>IDENTIFICATION</scope>
    <source>
        <strain evidence="4">Isolate ISIS603380</strain>
    </source>
</reference>
<evidence type="ECO:0000256" key="1">
    <source>
        <dbReference type="SAM" id="MobiDB-lite"/>
    </source>
</evidence>
<dbReference type="Ensembl" id="ENSLAFT00000000267.2">
    <property type="protein sequence ID" value="ENSLAFP00000015841.2"/>
    <property type="gene ID" value="ENSLAFG00000000268.2"/>
</dbReference>
<keyword evidence="2" id="KW-0472">Membrane</keyword>
<dbReference type="STRING" id="9785.ENSLAFP00000015841"/>
<name>G3TLM9_LOXAF</name>
<dbReference type="PIRSF" id="PIRSF019625">
    <property type="entry name" value="EVI_S2A"/>
    <property type="match status" value="1"/>
</dbReference>
<accession>G3TLM9</accession>
<feature type="transmembrane region" description="Helical" evidence="2">
    <location>
        <begin position="131"/>
        <end position="157"/>
    </location>
</feature>
<dbReference type="GO" id="GO:0005886">
    <property type="term" value="C:plasma membrane"/>
    <property type="evidence" value="ECO:0007669"/>
    <property type="project" value="Ensembl"/>
</dbReference>
<organism evidence="4 5">
    <name type="scientific">Loxodonta africana</name>
    <name type="common">African elephant</name>
    <dbReference type="NCBI Taxonomy" id="9785"/>
    <lineage>
        <taxon>Eukaryota</taxon>
        <taxon>Metazoa</taxon>
        <taxon>Chordata</taxon>
        <taxon>Craniata</taxon>
        <taxon>Vertebrata</taxon>
        <taxon>Euteleostomi</taxon>
        <taxon>Mammalia</taxon>
        <taxon>Eutheria</taxon>
        <taxon>Afrotheria</taxon>
        <taxon>Proboscidea</taxon>
        <taxon>Elephantidae</taxon>
        <taxon>Loxodonta</taxon>
    </lineage>
</organism>
<reference evidence="4" key="3">
    <citation type="submission" date="2025-09" db="UniProtKB">
        <authorList>
            <consortium name="Ensembl"/>
        </authorList>
    </citation>
    <scope>IDENTIFICATION</scope>
    <source>
        <strain evidence="4">Isolate ISIS603380</strain>
    </source>
</reference>
<dbReference type="GO" id="GO:0005794">
    <property type="term" value="C:Golgi apparatus"/>
    <property type="evidence" value="ECO:0007669"/>
    <property type="project" value="Ensembl"/>
</dbReference>
<keyword evidence="3" id="KW-0732">Signal</keyword>
<evidence type="ECO:0000313" key="5">
    <source>
        <dbReference type="Proteomes" id="UP000007646"/>
    </source>
</evidence>
<evidence type="ECO:0000256" key="2">
    <source>
        <dbReference type="SAM" id="Phobius"/>
    </source>
</evidence>
<dbReference type="PANTHER" id="PTHR15568:SF0">
    <property type="entry name" value="PROTEIN EVI2A"/>
    <property type="match status" value="1"/>
</dbReference>